<reference evidence="8" key="2">
    <citation type="submission" date="2021-04" db="EMBL/GenBank/DDBJ databases">
        <authorList>
            <person name="Gilroy R."/>
        </authorList>
    </citation>
    <scope>NUCLEOTIDE SEQUENCE</scope>
    <source>
        <strain evidence="8">ChiGjej6B6-14162</strain>
    </source>
</reference>
<dbReference type="InterPro" id="IPR006157">
    <property type="entry name" value="FolB_dom"/>
</dbReference>
<evidence type="ECO:0000313" key="9">
    <source>
        <dbReference type="Proteomes" id="UP000886740"/>
    </source>
</evidence>
<dbReference type="AlphaFoldDB" id="A0A9D2BGQ8"/>
<evidence type="ECO:0000313" key="8">
    <source>
        <dbReference type="EMBL" id="HIX75566.1"/>
    </source>
</evidence>
<dbReference type="EC" id="4.1.2.25" evidence="6"/>
<dbReference type="Pfam" id="PF02152">
    <property type="entry name" value="FolB"/>
    <property type="match status" value="1"/>
</dbReference>
<comment type="catalytic activity">
    <reaction evidence="1 6">
        <text>7,8-dihydroneopterin = 6-hydroxymethyl-7,8-dihydropterin + glycolaldehyde</text>
        <dbReference type="Rhea" id="RHEA:10540"/>
        <dbReference type="ChEBI" id="CHEBI:17001"/>
        <dbReference type="ChEBI" id="CHEBI:17071"/>
        <dbReference type="ChEBI" id="CHEBI:44841"/>
        <dbReference type="EC" id="4.1.2.25"/>
    </reaction>
</comment>
<evidence type="ECO:0000256" key="2">
    <source>
        <dbReference type="ARBA" id="ARBA00005013"/>
    </source>
</evidence>
<dbReference type="NCBIfam" id="TIGR00526">
    <property type="entry name" value="folB_dom"/>
    <property type="match status" value="1"/>
</dbReference>
<dbReference type="PANTHER" id="PTHR42844">
    <property type="entry name" value="DIHYDRONEOPTERIN ALDOLASE 1-RELATED"/>
    <property type="match status" value="1"/>
</dbReference>
<reference evidence="8" key="1">
    <citation type="journal article" date="2021" name="PeerJ">
        <title>Extensive microbial diversity within the chicken gut microbiome revealed by metagenomics and culture.</title>
        <authorList>
            <person name="Gilroy R."/>
            <person name="Ravi A."/>
            <person name="Getino M."/>
            <person name="Pursley I."/>
            <person name="Horton D.L."/>
            <person name="Alikhan N.F."/>
            <person name="Baker D."/>
            <person name="Gharbi K."/>
            <person name="Hall N."/>
            <person name="Watson M."/>
            <person name="Adriaenssens E.M."/>
            <person name="Foster-Nyarko E."/>
            <person name="Jarju S."/>
            <person name="Secka A."/>
            <person name="Antonio M."/>
            <person name="Oren A."/>
            <person name="Chaudhuri R.R."/>
            <person name="La Ragione R."/>
            <person name="Hildebrand F."/>
            <person name="Pallen M.J."/>
        </authorList>
    </citation>
    <scope>NUCLEOTIDE SEQUENCE</scope>
    <source>
        <strain evidence="8">ChiGjej6B6-14162</strain>
    </source>
</reference>
<accession>A0A9D2BGQ8</accession>
<dbReference type="InterPro" id="IPR006156">
    <property type="entry name" value="Dihydroneopterin_aldolase"/>
</dbReference>
<evidence type="ECO:0000256" key="6">
    <source>
        <dbReference type="RuleBase" id="RU362079"/>
    </source>
</evidence>
<dbReference type="InterPro" id="IPR043133">
    <property type="entry name" value="GTP-CH-I_C/QueF"/>
</dbReference>
<name>A0A9D2BGQ8_9BACT</name>
<comment type="pathway">
    <text evidence="2 6">Cofactor biosynthesis; tetrahydrofolate biosynthesis; 2-amino-4-hydroxy-6-hydroxymethyl-7,8-dihydropteridine diphosphate from 7,8-dihydroneopterin triphosphate: step 3/4.</text>
</comment>
<feature type="domain" description="Dihydroneopterin aldolase/epimerase" evidence="7">
    <location>
        <begin position="5"/>
        <end position="117"/>
    </location>
</feature>
<dbReference type="GO" id="GO:0005737">
    <property type="term" value="C:cytoplasm"/>
    <property type="evidence" value="ECO:0007669"/>
    <property type="project" value="TreeGrafter"/>
</dbReference>
<evidence type="ECO:0000256" key="4">
    <source>
        <dbReference type="ARBA" id="ARBA00022909"/>
    </source>
</evidence>
<sequence length="120" mass="13568">METRIELKEMRFYAYHGVGEQETIVGNWFTVDLTLEAPLGLAVESDDLSATINYAEAYEVVKAEMGVPSKLIEHVAGRIMWALKARFPQLRAVEIRLAKRNPPFGGDIREAAVILRENYT</sequence>
<gene>
    <name evidence="8" type="primary">folB</name>
    <name evidence="8" type="ORF">H9977_11130</name>
</gene>
<protein>
    <recommendedName>
        <fullName evidence="6">7,8-dihydroneopterin aldolase</fullName>
        <ecNumber evidence="6">4.1.2.25</ecNumber>
    </recommendedName>
</protein>
<dbReference type="SMART" id="SM00905">
    <property type="entry name" value="FolB"/>
    <property type="match status" value="1"/>
</dbReference>
<evidence type="ECO:0000256" key="3">
    <source>
        <dbReference type="ARBA" id="ARBA00005708"/>
    </source>
</evidence>
<dbReference type="PANTHER" id="PTHR42844:SF1">
    <property type="entry name" value="DIHYDRONEOPTERIN ALDOLASE 1-RELATED"/>
    <property type="match status" value="1"/>
</dbReference>
<evidence type="ECO:0000256" key="5">
    <source>
        <dbReference type="ARBA" id="ARBA00023239"/>
    </source>
</evidence>
<keyword evidence="5 6" id="KW-0456">Lyase</keyword>
<dbReference type="GO" id="GO:0046654">
    <property type="term" value="P:tetrahydrofolate biosynthetic process"/>
    <property type="evidence" value="ECO:0007669"/>
    <property type="project" value="UniProtKB-UniRule"/>
</dbReference>
<dbReference type="Gene3D" id="3.30.1130.10">
    <property type="match status" value="1"/>
</dbReference>
<dbReference type="NCBIfam" id="TIGR00525">
    <property type="entry name" value="folB"/>
    <property type="match status" value="1"/>
</dbReference>
<dbReference type="SUPFAM" id="SSF55620">
    <property type="entry name" value="Tetrahydrobiopterin biosynthesis enzymes-like"/>
    <property type="match status" value="1"/>
</dbReference>
<dbReference type="GO" id="GO:0046656">
    <property type="term" value="P:folic acid biosynthetic process"/>
    <property type="evidence" value="ECO:0007669"/>
    <property type="project" value="UniProtKB-UniRule"/>
</dbReference>
<comment type="caution">
    <text evidence="8">The sequence shown here is derived from an EMBL/GenBank/DDBJ whole genome shotgun (WGS) entry which is preliminary data.</text>
</comment>
<comment type="similarity">
    <text evidence="3 6">Belongs to the DHNA family.</text>
</comment>
<comment type="function">
    <text evidence="6">Catalyzes the conversion of 7,8-dihydroneopterin to 6-hydroxymethyl-7,8-dihydropterin.</text>
</comment>
<dbReference type="GO" id="GO:0004150">
    <property type="term" value="F:dihydroneopterin aldolase activity"/>
    <property type="evidence" value="ECO:0007669"/>
    <property type="project" value="UniProtKB-UniRule"/>
</dbReference>
<keyword evidence="4 6" id="KW-0289">Folate biosynthesis</keyword>
<organism evidence="8 9">
    <name type="scientific">Candidatus Parabacteroides intestinipullorum</name>
    <dbReference type="NCBI Taxonomy" id="2838723"/>
    <lineage>
        <taxon>Bacteria</taxon>
        <taxon>Pseudomonadati</taxon>
        <taxon>Bacteroidota</taxon>
        <taxon>Bacteroidia</taxon>
        <taxon>Bacteroidales</taxon>
        <taxon>Tannerellaceae</taxon>
        <taxon>Parabacteroides</taxon>
    </lineage>
</organism>
<evidence type="ECO:0000259" key="7">
    <source>
        <dbReference type="SMART" id="SM00905"/>
    </source>
</evidence>
<proteinExistence type="inferred from homology"/>
<dbReference type="Proteomes" id="UP000886740">
    <property type="component" value="Unassembled WGS sequence"/>
</dbReference>
<evidence type="ECO:0000256" key="1">
    <source>
        <dbReference type="ARBA" id="ARBA00001353"/>
    </source>
</evidence>
<dbReference type="EMBL" id="DXEL01000076">
    <property type="protein sequence ID" value="HIX75566.1"/>
    <property type="molecule type" value="Genomic_DNA"/>
</dbReference>